<keyword evidence="3" id="KW-1185">Reference proteome</keyword>
<accession>A0A6A4R9L7</accession>
<comment type="caution">
    <text evidence="2">The sequence shown here is derived from an EMBL/GenBank/DDBJ whole genome shotgun (WGS) entry which is preliminary data.</text>
</comment>
<proteinExistence type="predicted"/>
<sequence>MRNPTFIQQLVQQKEKRKELEEAITKKRRRPIDQGPSSSVKVEPLEFGEYGYEVSELEMLAMEMQGFGIGVREHEERLDKELDEGFWEELFSENSESKLDITTSQGDQDEDVNILANRLGYLGSGPK</sequence>
<dbReference type="OrthoDB" id="60033at2759"/>
<feature type="region of interest" description="Disordered" evidence="1">
    <location>
        <begin position="18"/>
        <end position="40"/>
    </location>
</feature>
<dbReference type="EMBL" id="WOCE01000001">
    <property type="protein sequence ID" value="KAE9621932.1"/>
    <property type="molecule type" value="Genomic_DNA"/>
</dbReference>
<keyword evidence="2" id="KW-0346">Stress response</keyword>
<reference evidence="3" key="1">
    <citation type="journal article" date="2020" name="Nat. Commun.">
        <title>Genome sequence of the cluster root forming white lupin.</title>
        <authorList>
            <person name="Hufnagel B."/>
            <person name="Marques A."/>
            <person name="Soriano A."/>
            <person name="Marques L."/>
            <person name="Divol F."/>
            <person name="Doumas P."/>
            <person name="Sallet E."/>
            <person name="Mancinotti D."/>
            <person name="Carrere S."/>
            <person name="Marande W."/>
            <person name="Arribat S."/>
            <person name="Keller J."/>
            <person name="Huneau C."/>
            <person name="Blein T."/>
            <person name="Aime D."/>
            <person name="Laguerre M."/>
            <person name="Taylor J."/>
            <person name="Schubert V."/>
            <person name="Nelson M."/>
            <person name="Geu-Flores F."/>
            <person name="Crespi M."/>
            <person name="Gallardo-Guerrero K."/>
            <person name="Delaux P.-M."/>
            <person name="Salse J."/>
            <person name="Berges H."/>
            <person name="Guyot R."/>
            <person name="Gouzy J."/>
            <person name="Peret B."/>
        </authorList>
    </citation>
    <scope>NUCLEOTIDE SEQUENCE [LARGE SCALE GENOMIC DNA]</scope>
    <source>
        <strain evidence="3">cv. Amiga</strain>
    </source>
</reference>
<protein>
    <submittedName>
        <fullName evidence="2">Putative Heat shock transcription factor family</fullName>
    </submittedName>
</protein>
<name>A0A6A4R9L7_LUPAL</name>
<dbReference type="AlphaFoldDB" id="A0A6A4R9L7"/>
<organism evidence="2 3">
    <name type="scientific">Lupinus albus</name>
    <name type="common">White lupine</name>
    <name type="synonym">Lupinus termis</name>
    <dbReference type="NCBI Taxonomy" id="3870"/>
    <lineage>
        <taxon>Eukaryota</taxon>
        <taxon>Viridiplantae</taxon>
        <taxon>Streptophyta</taxon>
        <taxon>Embryophyta</taxon>
        <taxon>Tracheophyta</taxon>
        <taxon>Spermatophyta</taxon>
        <taxon>Magnoliopsida</taxon>
        <taxon>eudicotyledons</taxon>
        <taxon>Gunneridae</taxon>
        <taxon>Pentapetalae</taxon>
        <taxon>rosids</taxon>
        <taxon>fabids</taxon>
        <taxon>Fabales</taxon>
        <taxon>Fabaceae</taxon>
        <taxon>Papilionoideae</taxon>
        <taxon>50 kb inversion clade</taxon>
        <taxon>genistoids sensu lato</taxon>
        <taxon>core genistoids</taxon>
        <taxon>Genisteae</taxon>
        <taxon>Lupinus</taxon>
    </lineage>
</organism>
<gene>
    <name evidence="2" type="ORF">Lalb_Chr01g0020001</name>
</gene>
<evidence type="ECO:0000313" key="3">
    <source>
        <dbReference type="Proteomes" id="UP000447434"/>
    </source>
</evidence>
<evidence type="ECO:0000256" key="1">
    <source>
        <dbReference type="SAM" id="MobiDB-lite"/>
    </source>
</evidence>
<dbReference type="Proteomes" id="UP000447434">
    <property type="component" value="Chromosome 1"/>
</dbReference>
<evidence type="ECO:0000313" key="2">
    <source>
        <dbReference type="EMBL" id="KAE9621932.1"/>
    </source>
</evidence>